<evidence type="ECO:0000313" key="2">
    <source>
        <dbReference type="Proteomes" id="UP000008237"/>
    </source>
</evidence>
<protein>
    <recommendedName>
        <fullName evidence="3">Histone-lysine N-methyltransferase SETMAR</fullName>
    </recommendedName>
</protein>
<gene>
    <name evidence="1" type="ORF">EAI_07994</name>
</gene>
<proteinExistence type="predicted"/>
<dbReference type="InParanoid" id="E2B4J5"/>
<accession>E2B4J5</accession>
<dbReference type="AlphaFoldDB" id="E2B4J5"/>
<organism evidence="2">
    <name type="scientific">Harpegnathos saltator</name>
    <name type="common">Jerdon's jumping ant</name>
    <dbReference type="NCBI Taxonomy" id="610380"/>
    <lineage>
        <taxon>Eukaryota</taxon>
        <taxon>Metazoa</taxon>
        <taxon>Ecdysozoa</taxon>
        <taxon>Arthropoda</taxon>
        <taxon>Hexapoda</taxon>
        <taxon>Insecta</taxon>
        <taxon>Pterygota</taxon>
        <taxon>Neoptera</taxon>
        <taxon>Endopterygota</taxon>
        <taxon>Hymenoptera</taxon>
        <taxon>Apocrita</taxon>
        <taxon>Aculeata</taxon>
        <taxon>Formicoidea</taxon>
        <taxon>Formicidae</taxon>
        <taxon>Ponerinae</taxon>
        <taxon>Ponerini</taxon>
        <taxon>Harpegnathos</taxon>
    </lineage>
</organism>
<keyword evidence="2" id="KW-1185">Reference proteome</keyword>
<evidence type="ECO:0000313" key="1">
    <source>
        <dbReference type="EMBL" id="EFN89385.1"/>
    </source>
</evidence>
<name>E2B4J5_HARSA</name>
<feature type="non-terminal residue" evidence="1">
    <location>
        <position position="68"/>
    </location>
</feature>
<evidence type="ECO:0008006" key="3">
    <source>
        <dbReference type="Google" id="ProtNLM"/>
    </source>
</evidence>
<dbReference type="EMBL" id="GL445570">
    <property type="protein sequence ID" value="EFN89385.1"/>
    <property type="molecule type" value="Genomic_DNA"/>
</dbReference>
<sequence>FVHRLIMGDEAHFDLSCEMFNRQNVRFWGAQNPRLWQPRSAHYVRVTVWCEVSRSGVHGSYFFEDAAT</sequence>
<reference evidence="1 2" key="1">
    <citation type="journal article" date="2010" name="Science">
        <title>Genomic comparison of the ants Camponotus floridanus and Harpegnathos saltator.</title>
        <authorList>
            <person name="Bonasio R."/>
            <person name="Zhang G."/>
            <person name="Ye C."/>
            <person name="Mutti N.S."/>
            <person name="Fang X."/>
            <person name="Qin N."/>
            <person name="Donahue G."/>
            <person name="Yang P."/>
            <person name="Li Q."/>
            <person name="Li C."/>
            <person name="Zhang P."/>
            <person name="Huang Z."/>
            <person name="Berger S.L."/>
            <person name="Reinberg D."/>
            <person name="Wang J."/>
            <person name="Liebig J."/>
        </authorList>
    </citation>
    <scope>NUCLEOTIDE SEQUENCE [LARGE SCALE GENOMIC DNA]</scope>
    <source>
        <strain evidence="1 2">R22 G/1</strain>
    </source>
</reference>
<feature type="non-terminal residue" evidence="1">
    <location>
        <position position="1"/>
    </location>
</feature>
<dbReference type="Proteomes" id="UP000008237">
    <property type="component" value="Unassembled WGS sequence"/>
</dbReference>